<evidence type="ECO:0000313" key="2">
    <source>
        <dbReference type="EMBL" id="MBB5684332.1"/>
    </source>
</evidence>
<proteinExistence type="predicted"/>
<dbReference type="RefSeq" id="WP_184014567.1">
    <property type="nucleotide sequence ID" value="NZ_JACIJC010000001.1"/>
</dbReference>
<accession>A0A7W9ECR7</accession>
<name>A0A7W9ECR7_9SPHN</name>
<comment type="caution">
    <text evidence="2">The sequence shown here is derived from an EMBL/GenBank/DDBJ whole genome shotgun (WGS) entry which is preliminary data.</text>
</comment>
<protein>
    <submittedName>
        <fullName evidence="2">Uncharacterized protein</fullName>
    </submittedName>
</protein>
<reference evidence="2 3" key="1">
    <citation type="submission" date="2020-08" db="EMBL/GenBank/DDBJ databases">
        <title>Genomic Encyclopedia of Type Strains, Phase IV (KMG-IV): sequencing the most valuable type-strain genomes for metagenomic binning, comparative biology and taxonomic classification.</title>
        <authorList>
            <person name="Goeker M."/>
        </authorList>
    </citation>
    <scope>NUCLEOTIDE SEQUENCE [LARGE SCALE GENOMIC DNA]</scope>
    <source>
        <strain evidence="2 3">DSM 25079</strain>
    </source>
</reference>
<evidence type="ECO:0000256" key="1">
    <source>
        <dbReference type="SAM" id="MobiDB-lite"/>
    </source>
</evidence>
<keyword evidence="3" id="KW-1185">Reference proteome</keyword>
<dbReference type="AlphaFoldDB" id="A0A7W9ECR7"/>
<organism evidence="2 3">
    <name type="scientific">Sphingobium boeckii</name>
    <dbReference type="NCBI Taxonomy" id="1082345"/>
    <lineage>
        <taxon>Bacteria</taxon>
        <taxon>Pseudomonadati</taxon>
        <taxon>Pseudomonadota</taxon>
        <taxon>Alphaproteobacteria</taxon>
        <taxon>Sphingomonadales</taxon>
        <taxon>Sphingomonadaceae</taxon>
        <taxon>Sphingobium</taxon>
    </lineage>
</organism>
<evidence type="ECO:0000313" key="3">
    <source>
        <dbReference type="Proteomes" id="UP000549617"/>
    </source>
</evidence>
<gene>
    <name evidence="2" type="ORF">FHS49_000323</name>
</gene>
<dbReference type="EMBL" id="JACIJC010000001">
    <property type="protein sequence ID" value="MBB5684332.1"/>
    <property type="molecule type" value="Genomic_DNA"/>
</dbReference>
<feature type="region of interest" description="Disordered" evidence="1">
    <location>
        <begin position="1"/>
        <end position="24"/>
    </location>
</feature>
<dbReference type="Proteomes" id="UP000549617">
    <property type="component" value="Unassembled WGS sequence"/>
</dbReference>
<sequence>MLHDSPQNAGRPETASAAAALPRTGPRCPECLATFESVSPRQLFCSAAHKAAFHNRQTVRGRQLVPLVMAARLTRGGTRGNVVAGRKARRDGDFLMQRWADDDRREGRMSMIDYFALRDRKGFDTLLIR</sequence>